<evidence type="ECO:0000313" key="7">
    <source>
        <dbReference type="EMBL" id="KAF0729634.1"/>
    </source>
</evidence>
<organism evidence="7 8">
    <name type="scientific">Aphanomyces astaci</name>
    <name type="common">Crayfish plague agent</name>
    <dbReference type="NCBI Taxonomy" id="112090"/>
    <lineage>
        <taxon>Eukaryota</taxon>
        <taxon>Sar</taxon>
        <taxon>Stramenopiles</taxon>
        <taxon>Oomycota</taxon>
        <taxon>Saprolegniomycetes</taxon>
        <taxon>Saprolegniales</taxon>
        <taxon>Verrucalvaceae</taxon>
        <taxon>Aphanomyces</taxon>
    </lineage>
</organism>
<dbReference type="AlphaFoldDB" id="A0A6A5ACE6"/>
<dbReference type="Pfam" id="PF00067">
    <property type="entry name" value="p450"/>
    <property type="match status" value="1"/>
</dbReference>
<dbReference type="InterPro" id="IPR050196">
    <property type="entry name" value="Cytochrome_P450_Monoox"/>
</dbReference>
<keyword evidence="5" id="KW-0503">Monooxygenase</keyword>
<comment type="cofactor">
    <cofactor evidence="4">
        <name>heme</name>
        <dbReference type="ChEBI" id="CHEBI:30413"/>
    </cofactor>
</comment>
<keyword evidence="2 4" id="KW-0479">Metal-binding</keyword>
<accession>A0A6A5ACE6</accession>
<dbReference type="GO" id="GO:0016705">
    <property type="term" value="F:oxidoreductase activity, acting on paired donors, with incorporation or reduction of molecular oxygen"/>
    <property type="evidence" value="ECO:0007669"/>
    <property type="project" value="InterPro"/>
</dbReference>
<dbReference type="InterPro" id="IPR036396">
    <property type="entry name" value="Cyt_P450_sf"/>
</dbReference>
<dbReference type="GO" id="GO:0004497">
    <property type="term" value="F:monooxygenase activity"/>
    <property type="evidence" value="ECO:0007669"/>
    <property type="project" value="UniProtKB-KW"/>
</dbReference>
<evidence type="ECO:0000313" key="8">
    <source>
        <dbReference type="Proteomes" id="UP000469452"/>
    </source>
</evidence>
<dbReference type="PANTHER" id="PTHR24291:SF175">
    <property type="entry name" value="CYTOCHROME P450"/>
    <property type="match status" value="1"/>
</dbReference>
<dbReference type="InterPro" id="IPR002403">
    <property type="entry name" value="Cyt_P450_E_grp-IV"/>
</dbReference>
<dbReference type="PRINTS" id="PR00385">
    <property type="entry name" value="P450"/>
</dbReference>
<dbReference type="Proteomes" id="UP000469452">
    <property type="component" value="Unassembled WGS sequence"/>
</dbReference>
<evidence type="ECO:0000256" key="4">
    <source>
        <dbReference type="PIRSR" id="PIRSR602403-1"/>
    </source>
</evidence>
<keyword evidence="4 5" id="KW-0349">Heme</keyword>
<comment type="caution">
    <text evidence="7">The sequence shown here is derived from an EMBL/GenBank/DDBJ whole genome shotgun (WGS) entry which is preliminary data.</text>
</comment>
<evidence type="ECO:0000256" key="2">
    <source>
        <dbReference type="ARBA" id="ARBA00022723"/>
    </source>
</evidence>
<dbReference type="GO" id="GO:0005506">
    <property type="term" value="F:iron ion binding"/>
    <property type="evidence" value="ECO:0007669"/>
    <property type="project" value="InterPro"/>
</dbReference>
<dbReference type="PANTHER" id="PTHR24291">
    <property type="entry name" value="CYTOCHROME P450 FAMILY 4"/>
    <property type="match status" value="1"/>
</dbReference>
<dbReference type="PRINTS" id="PR00465">
    <property type="entry name" value="EP450IV"/>
</dbReference>
<name>A0A6A5ACE6_APHAT</name>
<keyword evidence="3 4" id="KW-0408">Iron</keyword>
<evidence type="ECO:0000256" key="5">
    <source>
        <dbReference type="RuleBase" id="RU000461"/>
    </source>
</evidence>
<keyword evidence="5" id="KW-0560">Oxidoreductase</keyword>
<dbReference type="InterPro" id="IPR001128">
    <property type="entry name" value="Cyt_P450"/>
</dbReference>
<comment type="similarity">
    <text evidence="1 5">Belongs to the cytochrome P450 family.</text>
</comment>
<dbReference type="SUPFAM" id="SSF48264">
    <property type="entry name" value="Cytochrome P450"/>
    <property type="match status" value="1"/>
</dbReference>
<dbReference type="InterPro" id="IPR017972">
    <property type="entry name" value="Cyt_P450_CS"/>
</dbReference>
<proteinExistence type="inferred from homology"/>
<feature type="transmembrane region" description="Helical" evidence="6">
    <location>
        <begin position="12"/>
        <end position="35"/>
    </location>
</feature>
<dbReference type="Gene3D" id="1.10.630.10">
    <property type="entry name" value="Cytochrome P450"/>
    <property type="match status" value="1"/>
</dbReference>
<evidence type="ECO:0000256" key="1">
    <source>
        <dbReference type="ARBA" id="ARBA00010617"/>
    </source>
</evidence>
<keyword evidence="6" id="KW-0472">Membrane</keyword>
<dbReference type="GO" id="GO:0020037">
    <property type="term" value="F:heme binding"/>
    <property type="evidence" value="ECO:0007669"/>
    <property type="project" value="InterPro"/>
</dbReference>
<protein>
    <recommendedName>
        <fullName evidence="9">Cytochrome P450</fullName>
    </recommendedName>
</protein>
<feature type="binding site" description="axial binding residue" evidence="4">
    <location>
        <position position="459"/>
    </location>
    <ligand>
        <name>heme</name>
        <dbReference type="ChEBI" id="CHEBI:30413"/>
    </ligand>
    <ligandPart>
        <name>Fe</name>
        <dbReference type="ChEBI" id="CHEBI:18248"/>
    </ligandPart>
</feature>
<evidence type="ECO:0000256" key="3">
    <source>
        <dbReference type="ARBA" id="ARBA00023004"/>
    </source>
</evidence>
<sequence>MVQVATFATPVWPYLVASGAMLLTVACLVGLYYFVVLPLVTPLKRLPGPAPTSVIFGNGWEIFERVSNFPEPFLSWMKHYGGAVHYSIACEHRIQLTDPTAVQYVLATKASSFPRHPTLRRFFADFLSGVGLLSSEGAKHDYHRKVLNPHFSGIQIKASMAVIVDQTLRFCASHLDSAAMSRRPANMNTFFQELTLNNIGLSSFGYDFQANPDALNAYEALQTMPNKVLLACSMCIPGFSRLPFPCFRRRNHARTTLLRIMQDIITTKLSEHKAAGAPRDLLDLMLDADTCSHDALVHTMTLIFAGHDTTTAALCWTFFRLASQPSMAALARNECLAMLKRHGSFENGEALQGLSFTTACIQETLRLHPPVPFLGRRIAAQDMDVPMTDGSSIFVPKGTSVCVLHAAMHRDPTYWSQPEAFVPERFIPGMAPFEIDLGLRQGRSHALHYMPFSIGAKNCIGQRFAMAELQVVVATLLSRYEFAITADADFSNMFNGVSVQPARLELYVVSV</sequence>
<dbReference type="PROSITE" id="PS00086">
    <property type="entry name" value="CYTOCHROME_P450"/>
    <property type="match status" value="1"/>
</dbReference>
<gene>
    <name evidence="7" type="ORF">AaE_009361</name>
</gene>
<evidence type="ECO:0000256" key="6">
    <source>
        <dbReference type="SAM" id="Phobius"/>
    </source>
</evidence>
<dbReference type="VEuPathDB" id="FungiDB:H257_09593"/>
<keyword evidence="6" id="KW-1133">Transmembrane helix</keyword>
<reference evidence="7 8" key="1">
    <citation type="submission" date="2019-06" db="EMBL/GenBank/DDBJ databases">
        <title>Genomics analysis of Aphanomyces spp. identifies a new class of oomycete effector associated with host adaptation.</title>
        <authorList>
            <person name="Gaulin E."/>
        </authorList>
    </citation>
    <scope>NUCLEOTIDE SEQUENCE [LARGE SCALE GENOMIC DNA]</scope>
    <source>
        <strain evidence="7 8">E</strain>
    </source>
</reference>
<dbReference type="EMBL" id="VJMI01015339">
    <property type="protein sequence ID" value="KAF0729634.1"/>
    <property type="molecule type" value="Genomic_DNA"/>
</dbReference>
<keyword evidence="6" id="KW-0812">Transmembrane</keyword>
<evidence type="ECO:0008006" key="9">
    <source>
        <dbReference type="Google" id="ProtNLM"/>
    </source>
</evidence>